<evidence type="ECO:0000259" key="4">
    <source>
        <dbReference type="Pfam" id="PF01975"/>
    </source>
</evidence>
<dbReference type="SUPFAM" id="SSF64167">
    <property type="entry name" value="SurE-like"/>
    <property type="match status" value="1"/>
</dbReference>
<feature type="domain" description="Survival protein SurE-like phosphatase/nucleotidase" evidence="4">
    <location>
        <begin position="10"/>
        <end position="191"/>
    </location>
</feature>
<dbReference type="PANTHER" id="PTHR30457">
    <property type="entry name" value="5'-NUCLEOTIDASE SURE"/>
    <property type="match status" value="1"/>
</dbReference>
<dbReference type="InterPro" id="IPR036523">
    <property type="entry name" value="SurE-like_sf"/>
</dbReference>
<protein>
    <submittedName>
        <fullName evidence="5">Stationaryphase survival protein SurE, putative</fullName>
    </submittedName>
</protein>
<keyword evidence="2" id="KW-0479">Metal-binding</keyword>
<proteinExistence type="inferred from homology"/>
<dbReference type="GeneID" id="14914079"/>
<evidence type="ECO:0000313" key="5">
    <source>
        <dbReference type="EMBL" id="ELR13342.1"/>
    </source>
</evidence>
<keyword evidence="3" id="KW-0378">Hydrolase</keyword>
<gene>
    <name evidence="5" type="ORF">ACA1_239790</name>
</gene>
<name>L8GJY0_ACACF</name>
<dbReference type="OrthoDB" id="202825at2759"/>
<evidence type="ECO:0000313" key="6">
    <source>
        <dbReference type="Proteomes" id="UP000011083"/>
    </source>
</evidence>
<dbReference type="Pfam" id="PF01975">
    <property type="entry name" value="SurE"/>
    <property type="match status" value="1"/>
</dbReference>
<evidence type="ECO:0000256" key="1">
    <source>
        <dbReference type="ARBA" id="ARBA00011062"/>
    </source>
</evidence>
<dbReference type="Proteomes" id="UP000011083">
    <property type="component" value="Unassembled WGS sequence"/>
</dbReference>
<sequence length="272" mass="29979">MESTQKKYKILVSNDDGIDAPGVLSIVEELARYHDRYEVRVACPAEQQSAQSHAVTIFKPLWAEPYAFHSDLAHVPAYKVSGTPTDCVKVALMSDLLGGWQPDLVVSGINAGQNDGLNVIYSGTCAAALEASMYDIPSIALSLEYNFAIGDAVLADISLWKNICCNVNFPNVPEDQVKGYKLTKQGNSSFKDKYVRHHMTEEEKHLHPTRTVYRMEGFMELSDTDEELDTVAMRQGWVAVTPISAYAQNALALDTTAKITSWPVFSLTPASL</sequence>
<comment type="similarity">
    <text evidence="1">Belongs to the SurE nucleotidase family.</text>
</comment>
<evidence type="ECO:0000256" key="3">
    <source>
        <dbReference type="ARBA" id="ARBA00022801"/>
    </source>
</evidence>
<keyword evidence="6" id="KW-1185">Reference proteome</keyword>
<dbReference type="STRING" id="1257118.L8GJY0"/>
<dbReference type="HAMAP" id="MF_00060">
    <property type="entry name" value="SurE"/>
    <property type="match status" value="1"/>
</dbReference>
<evidence type="ECO:0000256" key="2">
    <source>
        <dbReference type="ARBA" id="ARBA00022723"/>
    </source>
</evidence>
<dbReference type="InterPro" id="IPR002828">
    <property type="entry name" value="SurE-like_Pase/nucleotidase"/>
</dbReference>
<dbReference type="PANTHER" id="PTHR30457:SF0">
    <property type="entry name" value="PHOSPHATASE, PUTATIVE (AFU_ORTHOLOGUE AFUA_4G01070)-RELATED"/>
    <property type="match status" value="1"/>
</dbReference>
<dbReference type="Gene3D" id="3.40.1210.10">
    <property type="entry name" value="Survival protein SurE-like phosphatase/nucleotidase"/>
    <property type="match status" value="1"/>
</dbReference>
<dbReference type="InterPro" id="IPR030048">
    <property type="entry name" value="SurE"/>
</dbReference>
<dbReference type="VEuPathDB" id="AmoebaDB:ACA1_239790"/>
<dbReference type="AlphaFoldDB" id="L8GJY0"/>
<dbReference type="NCBIfam" id="TIGR00087">
    <property type="entry name" value="surE"/>
    <property type="match status" value="1"/>
</dbReference>
<dbReference type="EMBL" id="KB008093">
    <property type="protein sequence ID" value="ELR13342.1"/>
    <property type="molecule type" value="Genomic_DNA"/>
</dbReference>
<dbReference type="GO" id="GO:0008252">
    <property type="term" value="F:nucleotidase activity"/>
    <property type="evidence" value="ECO:0007669"/>
    <property type="project" value="InterPro"/>
</dbReference>
<dbReference type="RefSeq" id="XP_004335355.1">
    <property type="nucleotide sequence ID" value="XM_004335307.1"/>
</dbReference>
<organism evidence="5 6">
    <name type="scientific">Acanthamoeba castellanii (strain ATCC 30010 / Neff)</name>
    <dbReference type="NCBI Taxonomy" id="1257118"/>
    <lineage>
        <taxon>Eukaryota</taxon>
        <taxon>Amoebozoa</taxon>
        <taxon>Discosea</taxon>
        <taxon>Longamoebia</taxon>
        <taxon>Centramoebida</taxon>
        <taxon>Acanthamoebidae</taxon>
        <taxon>Acanthamoeba</taxon>
    </lineage>
</organism>
<reference evidence="5 6" key="1">
    <citation type="journal article" date="2013" name="Genome Biol.">
        <title>Genome of Acanthamoeba castellanii highlights extensive lateral gene transfer and early evolution of tyrosine kinase signaling.</title>
        <authorList>
            <person name="Clarke M."/>
            <person name="Lohan A.J."/>
            <person name="Liu B."/>
            <person name="Lagkouvardos I."/>
            <person name="Roy S."/>
            <person name="Zafar N."/>
            <person name="Bertelli C."/>
            <person name="Schilde C."/>
            <person name="Kianianmomeni A."/>
            <person name="Burglin T.R."/>
            <person name="Frech C."/>
            <person name="Turcotte B."/>
            <person name="Kopec K.O."/>
            <person name="Synnott J.M."/>
            <person name="Choo C."/>
            <person name="Paponov I."/>
            <person name="Finkler A."/>
            <person name="Soon Heng Tan C."/>
            <person name="Hutchins A.P."/>
            <person name="Weinmeier T."/>
            <person name="Rattei T."/>
            <person name="Chu J.S."/>
            <person name="Gimenez G."/>
            <person name="Irimia M."/>
            <person name="Rigden D.J."/>
            <person name="Fitzpatrick D.A."/>
            <person name="Lorenzo-Morales J."/>
            <person name="Bateman A."/>
            <person name="Chiu C.H."/>
            <person name="Tang P."/>
            <person name="Hegemann P."/>
            <person name="Fromm H."/>
            <person name="Raoult D."/>
            <person name="Greub G."/>
            <person name="Miranda-Saavedra D."/>
            <person name="Chen N."/>
            <person name="Nash P."/>
            <person name="Ginger M.L."/>
            <person name="Horn M."/>
            <person name="Schaap P."/>
            <person name="Caler L."/>
            <person name="Loftus B."/>
        </authorList>
    </citation>
    <scope>NUCLEOTIDE SEQUENCE [LARGE SCALE GENOMIC DNA]</scope>
    <source>
        <strain evidence="5 6">Neff</strain>
    </source>
</reference>
<accession>L8GJY0</accession>
<dbReference type="KEGG" id="acan:ACA1_239790"/>
<dbReference type="OMA" id="DCVHIAL"/>
<dbReference type="GO" id="GO:0046872">
    <property type="term" value="F:metal ion binding"/>
    <property type="evidence" value="ECO:0007669"/>
    <property type="project" value="UniProtKB-KW"/>
</dbReference>